<dbReference type="RefSeq" id="WP_028106196.1">
    <property type="nucleotide sequence ID" value="NZ_LVVL01000001.1"/>
</dbReference>
<evidence type="ECO:0008006" key="3">
    <source>
        <dbReference type="Google" id="ProtNLM"/>
    </source>
</evidence>
<accession>A0ABX2VAU2</accession>
<proteinExistence type="predicted"/>
<name>A0ABX2VAU2_9BACL</name>
<evidence type="ECO:0000313" key="2">
    <source>
        <dbReference type="Proteomes" id="UP000078447"/>
    </source>
</evidence>
<sequence length="413" mass="47620">MASLVSSLILTGCGQERLLQLEPVPAYWTAHAFASGEYIEDEVNVEQKKQLLRTCMEEKTVPLPKSYRTLETFGMFFSLNDLEFQPTPIEVVYLAQGQQLYVSCRSSKTHELRVHRVKAADHPWVRLTKGPDRVPMKAPALIPLTKEQQHRHVSANRDTTAENEFARDLKPFYGLQMPVSGQLLFVMTESGKEHIIRNIPMSSLHQQAEFYLVSRRHADGSTSRSLTFSRYDWEIMDRQIMTAYKSDLIRMKQYPLPKTLPVNQTIPFVTLQIKGEQQMVEEKTLSIRYQPVYRPVKEYQIEDEPTQGMTAYFHPTMTSFEKAKRSEMVTLQNQLSRAIAKELKAVTPEEPQGANTPFSYMTLLEDGNTQTFKVYVKKRANKTDLYLQEQRTKKSAKLSGDVARQVIEQLEEQ</sequence>
<comment type="caution">
    <text evidence="1">The sequence shown here is derived from an EMBL/GenBank/DDBJ whole genome shotgun (WGS) entry which is preliminary data.</text>
</comment>
<organism evidence="1 2">
    <name type="scientific">Exiguobacterium undae</name>
    <dbReference type="NCBI Taxonomy" id="169177"/>
    <lineage>
        <taxon>Bacteria</taxon>
        <taxon>Bacillati</taxon>
        <taxon>Bacillota</taxon>
        <taxon>Bacilli</taxon>
        <taxon>Bacillales</taxon>
        <taxon>Bacillales Family XII. Incertae Sedis</taxon>
        <taxon>Exiguobacterium</taxon>
    </lineage>
</organism>
<dbReference type="Proteomes" id="UP000078447">
    <property type="component" value="Unassembled WGS sequence"/>
</dbReference>
<dbReference type="EMBL" id="LVVL01000001">
    <property type="protein sequence ID" value="OAN15342.1"/>
    <property type="molecule type" value="Genomic_DNA"/>
</dbReference>
<reference evidence="1 2" key="1">
    <citation type="submission" date="2016-03" db="EMBL/GenBank/DDBJ databases">
        <authorList>
            <person name="Cho S.-Y."/>
            <person name="Lim S."/>
            <person name="Kim H."/>
            <person name="Soh E.H."/>
            <person name="Moon J.S."/>
        </authorList>
    </citation>
    <scope>NUCLEOTIDE SEQUENCE [LARGE SCALE GENOMIC DNA]</scope>
    <source>
        <strain evidence="1 2">KCTC 3810</strain>
    </source>
</reference>
<evidence type="ECO:0000313" key="1">
    <source>
        <dbReference type="EMBL" id="OAN15342.1"/>
    </source>
</evidence>
<gene>
    <name evidence="1" type="ORF">A3783_05235</name>
</gene>
<keyword evidence="2" id="KW-1185">Reference proteome</keyword>
<protein>
    <recommendedName>
        <fullName evidence="3">Lipoprotein</fullName>
    </recommendedName>
</protein>